<organism evidence="2 3">
    <name type="scientific">Diaporthe helianthi</name>
    <dbReference type="NCBI Taxonomy" id="158607"/>
    <lineage>
        <taxon>Eukaryota</taxon>
        <taxon>Fungi</taxon>
        <taxon>Dikarya</taxon>
        <taxon>Ascomycota</taxon>
        <taxon>Pezizomycotina</taxon>
        <taxon>Sordariomycetes</taxon>
        <taxon>Sordariomycetidae</taxon>
        <taxon>Diaporthales</taxon>
        <taxon>Diaporthaceae</taxon>
        <taxon>Diaporthe</taxon>
    </lineage>
</organism>
<evidence type="ECO:0000256" key="1">
    <source>
        <dbReference type="SAM" id="MobiDB-lite"/>
    </source>
</evidence>
<name>A0A2P5IBJ9_DIAHE</name>
<dbReference type="InParanoid" id="A0A2P5IBJ9"/>
<comment type="caution">
    <text evidence="2">The sequence shown here is derived from an EMBL/GenBank/DDBJ whole genome shotgun (WGS) entry which is preliminary data.</text>
</comment>
<accession>A0A2P5IBJ9</accession>
<protein>
    <submittedName>
        <fullName evidence="2">Uncharacterized protein</fullName>
    </submittedName>
</protein>
<dbReference type="OrthoDB" id="10627594at2759"/>
<evidence type="ECO:0000313" key="2">
    <source>
        <dbReference type="EMBL" id="POS79826.1"/>
    </source>
</evidence>
<dbReference type="AlphaFoldDB" id="A0A2P5IBJ9"/>
<keyword evidence="3" id="KW-1185">Reference proteome</keyword>
<reference evidence="2" key="1">
    <citation type="submission" date="2017-09" db="EMBL/GenBank/DDBJ databases">
        <title>Polyketide synthases of a Diaporthe helianthi virulent isolate.</title>
        <authorList>
            <person name="Baroncelli R."/>
        </authorList>
    </citation>
    <scope>NUCLEOTIDE SEQUENCE [LARGE SCALE GENOMIC DNA]</scope>
    <source>
        <strain evidence="2">7/96</strain>
    </source>
</reference>
<feature type="region of interest" description="Disordered" evidence="1">
    <location>
        <begin position="88"/>
        <end position="120"/>
    </location>
</feature>
<evidence type="ECO:0000313" key="3">
    <source>
        <dbReference type="Proteomes" id="UP000094444"/>
    </source>
</evidence>
<dbReference type="EMBL" id="MAVT02000086">
    <property type="protein sequence ID" value="POS79826.1"/>
    <property type="molecule type" value="Genomic_DNA"/>
</dbReference>
<gene>
    <name evidence="2" type="ORF">DHEL01_v201763</name>
</gene>
<dbReference type="Proteomes" id="UP000094444">
    <property type="component" value="Unassembled WGS sequence"/>
</dbReference>
<proteinExistence type="predicted"/>
<sequence>MPVQQYTGTASLRDGPSDAHVARFDGPLQVRFVLGRGSTSPVMMMLTRERMQMERPFRHRPVPYLERLYPPLQSWADRKTRYTAVTAMSNETTRRRHDDWEDASQGRTAAGEADTPEAHKRGLRLSVQAGGVLGRWPLDEAGGAHRLRWSTLLARHLNGQSSRMPSKSVNRCHATAFPSCCQSVTQVAD</sequence>